<accession>A0A1L0CWI3</accession>
<proteinExistence type="predicted"/>
<dbReference type="Proteomes" id="UP000183365">
    <property type="component" value="Unassembled WGS sequence"/>
</dbReference>
<dbReference type="VEuPathDB" id="FungiDB:HGUI_01391"/>
<sequence>MNNGNSFSGNNKHNNQNGKSYRSYYNGNKSNDNTYKKTFVNNKYNQRSTYDQSRSTYPNNVNSSSRYQGRSGHFEGSSYNSNNEGYYKKPYHKPNNYYNDNYQDQGYQSNKKYNPRRYTGTTYPMSNKSTVDALLDETRSSVYYDVFSRYHKAYKKQLEKNILSEQEFIDKFEEVKKTYMGNTKLDENLKMKLGENLEKLKLDKLQYDISILHHENIENIKGLEFKVSDDINLM</sequence>
<feature type="compositionally biased region" description="Polar residues" evidence="1">
    <location>
        <begin position="1"/>
        <end position="33"/>
    </location>
</feature>
<feature type="region of interest" description="Disordered" evidence="1">
    <location>
        <begin position="1"/>
        <end position="124"/>
    </location>
</feature>
<protein>
    <submittedName>
        <fullName evidence="2">Uncharacterized protein</fullName>
    </submittedName>
</protein>
<evidence type="ECO:0000313" key="3">
    <source>
        <dbReference type="Proteomes" id="UP000183365"/>
    </source>
</evidence>
<keyword evidence="3" id="KW-1185">Reference proteome</keyword>
<evidence type="ECO:0000256" key="1">
    <source>
        <dbReference type="SAM" id="MobiDB-lite"/>
    </source>
</evidence>
<dbReference type="AlphaFoldDB" id="A0A1L0CWI3"/>
<evidence type="ECO:0000313" key="2">
    <source>
        <dbReference type="EMBL" id="SGZ39191.1"/>
    </source>
</evidence>
<feature type="compositionally biased region" description="Low complexity" evidence="1">
    <location>
        <begin position="93"/>
        <end position="108"/>
    </location>
</feature>
<name>A0A1L0CWI3_9ASCO</name>
<dbReference type="EMBL" id="FQNF01000019">
    <property type="protein sequence ID" value="SGZ39191.1"/>
    <property type="molecule type" value="Genomic_DNA"/>
</dbReference>
<feature type="compositionally biased region" description="Polar residues" evidence="1">
    <location>
        <begin position="39"/>
        <end position="68"/>
    </location>
</feature>
<gene>
    <name evidence="2" type="ORF">HGUI_01391</name>
</gene>
<dbReference type="OrthoDB" id="3972985at2759"/>
<reference evidence="3" key="1">
    <citation type="submission" date="2016-11" db="EMBL/GenBank/DDBJ databases">
        <authorList>
            <person name="Guldener U."/>
        </authorList>
    </citation>
    <scope>NUCLEOTIDE SEQUENCE [LARGE SCALE GENOMIC DNA]</scope>
</reference>
<organism evidence="2 3">
    <name type="scientific">Hanseniaspora guilliermondii</name>
    <dbReference type="NCBI Taxonomy" id="56406"/>
    <lineage>
        <taxon>Eukaryota</taxon>
        <taxon>Fungi</taxon>
        <taxon>Dikarya</taxon>
        <taxon>Ascomycota</taxon>
        <taxon>Saccharomycotina</taxon>
        <taxon>Saccharomycetes</taxon>
        <taxon>Saccharomycodales</taxon>
        <taxon>Saccharomycodaceae</taxon>
        <taxon>Hanseniaspora</taxon>
    </lineage>
</organism>